<accession>A0A0D5CHV7</accession>
<dbReference type="EMBL" id="CP011043">
    <property type="protein sequence ID" value="AJW78879.1"/>
    <property type="molecule type" value="Genomic_DNA"/>
</dbReference>
<dbReference type="PANTHER" id="PTHR43464">
    <property type="entry name" value="METHYLTRANSFERASE"/>
    <property type="match status" value="1"/>
</dbReference>
<proteinExistence type="predicted"/>
<dbReference type="CDD" id="cd02440">
    <property type="entry name" value="AdoMet_MTases"/>
    <property type="match status" value="1"/>
</dbReference>
<dbReference type="PANTHER" id="PTHR43464:SF19">
    <property type="entry name" value="UBIQUINONE BIOSYNTHESIS O-METHYLTRANSFERASE, MITOCHONDRIAL"/>
    <property type="match status" value="1"/>
</dbReference>
<reference evidence="5 6" key="1">
    <citation type="journal article" date="2015" name="Genome Announc.">
        <title>Complete Genome Sequence of Clavibacter michiganensis subsp. insidiosus R1-1 Using PacBio Single-Molecule Real-Time Technology.</title>
        <authorList>
            <person name="Lu Y."/>
            <person name="Samac D.A."/>
            <person name="Glazebrook J."/>
            <person name="Ishimaru C.A."/>
        </authorList>
    </citation>
    <scope>NUCLEOTIDE SEQUENCE [LARGE SCALE GENOMIC DNA]</scope>
    <source>
        <strain evidence="5 6">R1-1</strain>
    </source>
</reference>
<evidence type="ECO:0000259" key="4">
    <source>
        <dbReference type="Pfam" id="PF13649"/>
    </source>
</evidence>
<evidence type="ECO:0000313" key="6">
    <source>
        <dbReference type="Proteomes" id="UP000032604"/>
    </source>
</evidence>
<protein>
    <recommendedName>
        <fullName evidence="4">Methyltransferase domain-containing protein</fullName>
    </recommendedName>
</protein>
<dbReference type="GO" id="GO:0032259">
    <property type="term" value="P:methylation"/>
    <property type="evidence" value="ECO:0007669"/>
    <property type="project" value="UniProtKB-KW"/>
</dbReference>
<gene>
    <name evidence="5" type="ORF">VO01_06805</name>
</gene>
<dbReference type="Pfam" id="PF13649">
    <property type="entry name" value="Methyltransf_25"/>
    <property type="match status" value="1"/>
</dbReference>
<evidence type="ECO:0000313" key="5">
    <source>
        <dbReference type="EMBL" id="AJW78879.1"/>
    </source>
</evidence>
<name>A0A0D5CHV7_9MICO</name>
<dbReference type="HOGENOM" id="CLU_078235_1_0_11"/>
<keyword evidence="3" id="KW-0949">S-adenosyl-L-methionine</keyword>
<dbReference type="Gene3D" id="3.40.50.150">
    <property type="entry name" value="Vaccinia Virus protein VP39"/>
    <property type="match status" value="1"/>
</dbReference>
<evidence type="ECO:0000256" key="1">
    <source>
        <dbReference type="ARBA" id="ARBA00022603"/>
    </source>
</evidence>
<dbReference type="PATRIC" id="fig|33014.5.peg.1411"/>
<dbReference type="KEGG" id="cmh:VO01_06805"/>
<dbReference type="OrthoDB" id="9800454at2"/>
<evidence type="ECO:0000256" key="3">
    <source>
        <dbReference type="ARBA" id="ARBA00022691"/>
    </source>
</evidence>
<dbReference type="NCBIfam" id="NF004851">
    <property type="entry name" value="PRK06202.1"/>
    <property type="match status" value="1"/>
</dbReference>
<dbReference type="SUPFAM" id="SSF53335">
    <property type="entry name" value="S-adenosyl-L-methionine-dependent methyltransferases"/>
    <property type="match status" value="1"/>
</dbReference>
<dbReference type="RefSeq" id="WP_045527817.1">
    <property type="nucleotide sequence ID" value="NZ_CP011043.1"/>
</dbReference>
<dbReference type="InterPro" id="IPR041698">
    <property type="entry name" value="Methyltransf_25"/>
</dbReference>
<dbReference type="GO" id="GO:0008168">
    <property type="term" value="F:methyltransferase activity"/>
    <property type="evidence" value="ECO:0007669"/>
    <property type="project" value="UniProtKB-KW"/>
</dbReference>
<dbReference type="InterPro" id="IPR029063">
    <property type="entry name" value="SAM-dependent_MTases_sf"/>
</dbReference>
<sequence>MDLSRRDTELTELMDDPDCDPVALDRTYARFGIVNRAVAGWRGVFRSRIRPLLSADRETTLLDIGSGGGDVPLSLARWARRDGLRLRVTGIDPDPRAAAFARGRPRDPDVEFLAASSAELAADGRRFDLVTSNHVLHHLDAAAFDALLADSAALAPRAIHSDIARGRLAYALYGPASRLVARGSFVHVDGLRSIRRSWTPVELALRVPAGWRVEGAVPFRVLVVRDPAAGGAGPADRTGR</sequence>
<evidence type="ECO:0000256" key="2">
    <source>
        <dbReference type="ARBA" id="ARBA00022679"/>
    </source>
</evidence>
<dbReference type="AlphaFoldDB" id="A0A0D5CHV7"/>
<keyword evidence="1" id="KW-0489">Methyltransferase</keyword>
<dbReference type="Proteomes" id="UP000032604">
    <property type="component" value="Chromosome"/>
</dbReference>
<keyword evidence="2" id="KW-0808">Transferase</keyword>
<feature type="domain" description="Methyltransferase" evidence="4">
    <location>
        <begin position="62"/>
        <end position="151"/>
    </location>
</feature>
<organism evidence="5 6">
    <name type="scientific">Clavibacter michiganensis subsp. insidiosus</name>
    <dbReference type="NCBI Taxonomy" id="33014"/>
    <lineage>
        <taxon>Bacteria</taxon>
        <taxon>Bacillati</taxon>
        <taxon>Actinomycetota</taxon>
        <taxon>Actinomycetes</taxon>
        <taxon>Micrococcales</taxon>
        <taxon>Microbacteriaceae</taxon>
        <taxon>Clavibacter</taxon>
    </lineage>
</organism>